<feature type="transmembrane region" description="Helical" evidence="2">
    <location>
        <begin position="190"/>
        <end position="216"/>
    </location>
</feature>
<evidence type="ECO:0000256" key="2">
    <source>
        <dbReference type="SAM" id="Phobius"/>
    </source>
</evidence>
<dbReference type="RefSeq" id="WP_189490742.1">
    <property type="nucleotide sequence ID" value="NZ_BMZO01000008.1"/>
</dbReference>
<keyword evidence="2" id="KW-1133">Transmembrane helix</keyword>
<comment type="caution">
    <text evidence="3">The sequence shown here is derived from an EMBL/GenBank/DDBJ whole genome shotgun (WGS) entry which is preliminary data.</text>
</comment>
<evidence type="ECO:0000256" key="1">
    <source>
        <dbReference type="SAM" id="MobiDB-lite"/>
    </source>
</evidence>
<dbReference type="PANTHER" id="PTHR41795:SF1">
    <property type="entry name" value="EXOPOLYSACCHARIDE SYNTHESIS PROTEIN"/>
    <property type="match status" value="1"/>
</dbReference>
<keyword evidence="2" id="KW-0812">Transmembrane</keyword>
<dbReference type="PANTHER" id="PTHR41795">
    <property type="entry name" value="EXOPOLYSACCHARIDE SYNTHESIS PROTEIN"/>
    <property type="match status" value="1"/>
</dbReference>
<gene>
    <name evidence="3" type="ORF">GCM10010136_25470</name>
</gene>
<organism evidence="3 4">
    <name type="scientific">Limoniibacter endophyticus</name>
    <dbReference type="NCBI Taxonomy" id="1565040"/>
    <lineage>
        <taxon>Bacteria</taxon>
        <taxon>Pseudomonadati</taxon>
        <taxon>Pseudomonadota</taxon>
        <taxon>Alphaproteobacteria</taxon>
        <taxon>Hyphomicrobiales</taxon>
        <taxon>Bartonellaceae</taxon>
        <taxon>Limoniibacter</taxon>
    </lineage>
</organism>
<feature type="transmembrane region" description="Helical" evidence="2">
    <location>
        <begin position="54"/>
        <end position="72"/>
    </location>
</feature>
<accession>A0A8J3GHK9</accession>
<feature type="compositionally biased region" description="Polar residues" evidence="1">
    <location>
        <begin position="1"/>
        <end position="10"/>
    </location>
</feature>
<name>A0A8J3GHK9_9HYPH</name>
<protein>
    <submittedName>
        <fullName evidence="3">ABC transporter permease</fullName>
    </submittedName>
</protein>
<dbReference type="Pfam" id="PF06055">
    <property type="entry name" value="ExoD"/>
    <property type="match status" value="1"/>
</dbReference>
<feature type="region of interest" description="Disordered" evidence="1">
    <location>
        <begin position="1"/>
        <end position="26"/>
    </location>
</feature>
<dbReference type="InterPro" id="IPR010331">
    <property type="entry name" value="ExoD"/>
</dbReference>
<reference evidence="3" key="2">
    <citation type="submission" date="2020-09" db="EMBL/GenBank/DDBJ databases">
        <authorList>
            <person name="Sun Q."/>
            <person name="Kim S."/>
        </authorList>
    </citation>
    <scope>NUCLEOTIDE SEQUENCE</scope>
    <source>
        <strain evidence="3">KCTC 42097</strain>
    </source>
</reference>
<dbReference type="AlphaFoldDB" id="A0A8J3GHK9"/>
<keyword evidence="2" id="KW-0472">Membrane</keyword>
<evidence type="ECO:0000313" key="3">
    <source>
        <dbReference type="EMBL" id="GHC75483.1"/>
    </source>
</evidence>
<dbReference type="EMBL" id="BMZO01000008">
    <property type="protein sequence ID" value="GHC75483.1"/>
    <property type="molecule type" value="Genomic_DNA"/>
</dbReference>
<dbReference type="PIRSF" id="PIRSF033239">
    <property type="entry name" value="ExoD"/>
    <property type="match status" value="1"/>
</dbReference>
<keyword evidence="4" id="KW-1185">Reference proteome</keyword>
<proteinExistence type="predicted"/>
<reference evidence="3" key="1">
    <citation type="journal article" date="2014" name="Int. J. Syst. Evol. Microbiol.">
        <title>Complete genome sequence of Corynebacterium casei LMG S-19264T (=DSM 44701T), isolated from a smear-ripened cheese.</title>
        <authorList>
            <consortium name="US DOE Joint Genome Institute (JGI-PGF)"/>
            <person name="Walter F."/>
            <person name="Albersmeier A."/>
            <person name="Kalinowski J."/>
            <person name="Ruckert C."/>
        </authorList>
    </citation>
    <scope>NUCLEOTIDE SEQUENCE</scope>
    <source>
        <strain evidence="3">KCTC 42097</strain>
    </source>
</reference>
<feature type="transmembrane region" description="Helical" evidence="2">
    <location>
        <begin position="148"/>
        <end position="170"/>
    </location>
</feature>
<evidence type="ECO:0000313" key="4">
    <source>
        <dbReference type="Proteomes" id="UP000641137"/>
    </source>
</evidence>
<dbReference type="Proteomes" id="UP000641137">
    <property type="component" value="Unassembled WGS sequence"/>
</dbReference>
<sequence>MTEPAQNISPVTLPVPLERSGGNDDDRTHLSDIFSQMAERATGPVSIETIRDGLGDRSFSALLVLFAALNMLPLPPGATAIFGAPLLIVAAQMVWGSKRVWLPRFLAKKEIGETQFKALIARMVPRLKQMERLVRPRYWLFGRNDERLIGAIALLMGILITLPIPLGNWFPACATAILGLALVEKDGVLFWIGIAVGIFAICLIGAFIGSAGALLAHFWPF</sequence>